<dbReference type="AlphaFoldDB" id="A0A917QDP4"/>
<dbReference type="Proteomes" id="UP000600449">
    <property type="component" value="Unassembled WGS sequence"/>
</dbReference>
<evidence type="ECO:0000256" key="2">
    <source>
        <dbReference type="ARBA" id="ARBA00023002"/>
    </source>
</evidence>
<reference evidence="6 7" key="1">
    <citation type="journal article" date="2014" name="Int. J. Syst. Evol. Microbiol.">
        <title>Complete genome sequence of Corynebacterium casei LMG S-19264T (=DSM 44701T), isolated from a smear-ripened cheese.</title>
        <authorList>
            <consortium name="US DOE Joint Genome Institute (JGI-PGF)"/>
            <person name="Walter F."/>
            <person name="Albersmeier A."/>
            <person name="Kalinowski J."/>
            <person name="Ruckert C."/>
        </authorList>
    </citation>
    <scope>NUCLEOTIDE SEQUENCE [LARGE SCALE GENOMIC DNA]</scope>
    <source>
        <strain evidence="6 7">CGMCC 1.9161</strain>
    </source>
</reference>
<gene>
    <name evidence="6" type="ORF">GCM10011322_36120</name>
</gene>
<dbReference type="Pfam" id="PF07731">
    <property type="entry name" value="Cu-oxidase_2"/>
    <property type="match status" value="1"/>
</dbReference>
<keyword evidence="1" id="KW-0479">Metal-binding</keyword>
<evidence type="ECO:0000259" key="4">
    <source>
        <dbReference type="Pfam" id="PF07731"/>
    </source>
</evidence>
<dbReference type="InterPro" id="IPR045087">
    <property type="entry name" value="Cu-oxidase_fam"/>
</dbReference>
<keyword evidence="2" id="KW-0560">Oxidoreductase</keyword>
<dbReference type="InterPro" id="IPR002355">
    <property type="entry name" value="Cu_oxidase_Cu_BS"/>
</dbReference>
<dbReference type="CDD" id="cd13853">
    <property type="entry name" value="CuRO_1_Tth-MCO_like"/>
    <property type="match status" value="1"/>
</dbReference>
<dbReference type="PANTHER" id="PTHR11709:SF518">
    <property type="entry name" value="MULTICOPPER OXIDASE"/>
    <property type="match status" value="1"/>
</dbReference>
<dbReference type="RefSeq" id="WP_210317665.1">
    <property type="nucleotide sequence ID" value="NZ_BMMF01000011.1"/>
</dbReference>
<dbReference type="EMBL" id="BMMF01000011">
    <property type="protein sequence ID" value="GGK45752.1"/>
    <property type="molecule type" value="Genomic_DNA"/>
</dbReference>
<keyword evidence="3" id="KW-0732">Signal</keyword>
<dbReference type="PANTHER" id="PTHR11709">
    <property type="entry name" value="MULTI-COPPER OXIDASE"/>
    <property type="match status" value="1"/>
</dbReference>
<name>A0A917QDP4_9HYPH</name>
<dbReference type="InterPro" id="IPR033138">
    <property type="entry name" value="Cu_oxidase_CS"/>
</dbReference>
<dbReference type="Gene3D" id="2.60.40.420">
    <property type="entry name" value="Cupredoxins - blue copper proteins"/>
    <property type="match status" value="3"/>
</dbReference>
<feature type="chain" id="PRO_5037517211" evidence="3">
    <location>
        <begin position="27"/>
        <end position="675"/>
    </location>
</feature>
<evidence type="ECO:0000313" key="7">
    <source>
        <dbReference type="Proteomes" id="UP000600449"/>
    </source>
</evidence>
<dbReference type="PROSITE" id="PS00079">
    <property type="entry name" value="MULTICOPPER_OXIDASE1"/>
    <property type="match status" value="1"/>
</dbReference>
<organism evidence="6 7">
    <name type="scientific">Salinarimonas ramus</name>
    <dbReference type="NCBI Taxonomy" id="690164"/>
    <lineage>
        <taxon>Bacteria</taxon>
        <taxon>Pseudomonadati</taxon>
        <taxon>Pseudomonadota</taxon>
        <taxon>Alphaproteobacteria</taxon>
        <taxon>Hyphomicrobiales</taxon>
        <taxon>Salinarimonadaceae</taxon>
        <taxon>Salinarimonas</taxon>
    </lineage>
</organism>
<dbReference type="GO" id="GO:0005507">
    <property type="term" value="F:copper ion binding"/>
    <property type="evidence" value="ECO:0007669"/>
    <property type="project" value="InterPro"/>
</dbReference>
<comment type="caution">
    <text evidence="6">The sequence shown here is derived from an EMBL/GenBank/DDBJ whole genome shotgun (WGS) entry which is preliminary data.</text>
</comment>
<dbReference type="Pfam" id="PF07732">
    <property type="entry name" value="Cu-oxidase_3"/>
    <property type="match status" value="1"/>
</dbReference>
<keyword evidence="7" id="KW-1185">Reference proteome</keyword>
<evidence type="ECO:0000259" key="5">
    <source>
        <dbReference type="Pfam" id="PF07732"/>
    </source>
</evidence>
<sequence length="675" mass="72170">MRHRTFSPAAVSAAALAAAMAASVLAASGAAAQAPEQLAPERLVPEIPDARIQRAAPPPDAIRPFLLAAPAPSPRVAPGEAALDLAIRYVDGTIWDPAEGRDDAARLRAYVDLNAPADVANVAPYVGPTIQVAPGETVRVTLHNELPVPDQSCPEDITDINIPHCFNRTNLHSHGLWVSPTGNSDNVLIAIDPGVSFQYEWNIPADHPSGTFWYHPHLHGGVALQVSSGMAGFIVIRGDRLPTPETNGDIDTLLMRADGQPFTERLVLLQQNQYACYDAQGNLETNPDGTYRCDPGQAGVIESYDNFSPGDWAASGRYTSINGEILPTFPGAETGRVERWRIAHAGIRDTIKLEFRKAADDYQPLDTVADAETDEDWLAANCPGEPLTTFAMAEDGLTRARIQPRTESVLQPGYRTDLLVVFPEAGSYCVIDAAAPASTTVSGGAESRQLMGAVEVAPGADAVPADPTGLTAYLTAALVAAANRTMPADVRETVAADLLAGLRLDKFVPHPTIEASEVTGTQSLAFSIDTTTSPTGFLIDGQAYEPDRVDRLLTLGGVDEWTLTSGTNPAAGHPFHIHVNPFQVVEILNPDGVDVSVAGEPDDTQYAGMKGVWKDTLFVKPGYRVVMRTRYQRYIGEFVLHCHILDHEDQGMMQNVMIALPNASGQAMTGGHGAH</sequence>
<evidence type="ECO:0000313" key="6">
    <source>
        <dbReference type="EMBL" id="GGK45752.1"/>
    </source>
</evidence>
<feature type="signal peptide" evidence="3">
    <location>
        <begin position="1"/>
        <end position="26"/>
    </location>
</feature>
<dbReference type="GO" id="GO:0016491">
    <property type="term" value="F:oxidoreductase activity"/>
    <property type="evidence" value="ECO:0007669"/>
    <property type="project" value="UniProtKB-KW"/>
</dbReference>
<dbReference type="InterPro" id="IPR011706">
    <property type="entry name" value="Cu-oxidase_C"/>
</dbReference>
<dbReference type="InterPro" id="IPR008972">
    <property type="entry name" value="Cupredoxin"/>
</dbReference>
<evidence type="ECO:0000256" key="1">
    <source>
        <dbReference type="ARBA" id="ARBA00022723"/>
    </source>
</evidence>
<dbReference type="CDD" id="cd13900">
    <property type="entry name" value="CuRO_3_Tth-MCO_like"/>
    <property type="match status" value="1"/>
</dbReference>
<proteinExistence type="predicted"/>
<accession>A0A917QDP4</accession>
<feature type="domain" description="Plastocyanin-like" evidence="4">
    <location>
        <begin position="526"/>
        <end position="657"/>
    </location>
</feature>
<dbReference type="InterPro" id="IPR011707">
    <property type="entry name" value="Cu-oxidase-like_N"/>
</dbReference>
<evidence type="ECO:0000256" key="3">
    <source>
        <dbReference type="SAM" id="SignalP"/>
    </source>
</evidence>
<dbReference type="SUPFAM" id="SSF49503">
    <property type="entry name" value="Cupredoxins"/>
    <property type="match status" value="2"/>
</dbReference>
<dbReference type="PROSITE" id="PS00080">
    <property type="entry name" value="MULTICOPPER_OXIDASE2"/>
    <property type="match status" value="1"/>
</dbReference>
<protein>
    <submittedName>
        <fullName evidence="6">L-ascorbate oxidase</fullName>
    </submittedName>
</protein>
<feature type="domain" description="Plastocyanin-like" evidence="5">
    <location>
        <begin position="167"/>
        <end position="238"/>
    </location>
</feature>